<evidence type="ECO:0000256" key="1">
    <source>
        <dbReference type="SAM" id="MobiDB-lite"/>
    </source>
</evidence>
<dbReference type="CDD" id="cd00201">
    <property type="entry name" value="WW"/>
    <property type="match status" value="1"/>
</dbReference>
<feature type="compositionally biased region" description="Basic and acidic residues" evidence="1">
    <location>
        <begin position="448"/>
        <end position="460"/>
    </location>
</feature>
<feature type="region of interest" description="Disordered" evidence="1">
    <location>
        <begin position="399"/>
        <end position="462"/>
    </location>
</feature>
<dbReference type="Proteomes" id="UP000054928">
    <property type="component" value="Unassembled WGS sequence"/>
</dbReference>
<dbReference type="OrthoDB" id="42462at2759"/>
<proteinExistence type="predicted"/>
<feature type="region of interest" description="Disordered" evidence="1">
    <location>
        <begin position="217"/>
        <end position="384"/>
    </location>
</feature>
<dbReference type="SMART" id="SM00456">
    <property type="entry name" value="WW"/>
    <property type="match status" value="1"/>
</dbReference>
<dbReference type="PROSITE" id="PS01159">
    <property type="entry name" value="WW_DOMAIN_1"/>
    <property type="match status" value="1"/>
</dbReference>
<evidence type="ECO:0000313" key="4">
    <source>
        <dbReference type="Proteomes" id="UP000054928"/>
    </source>
</evidence>
<dbReference type="Gene3D" id="2.20.70.10">
    <property type="match status" value="1"/>
</dbReference>
<feature type="compositionally biased region" description="Basic and acidic residues" evidence="1">
    <location>
        <begin position="224"/>
        <end position="238"/>
    </location>
</feature>
<dbReference type="RefSeq" id="XP_024578896.1">
    <property type="nucleotide sequence ID" value="XM_024728417.1"/>
</dbReference>
<feature type="compositionally biased region" description="Basic and acidic residues" evidence="1">
    <location>
        <begin position="429"/>
        <end position="438"/>
    </location>
</feature>
<evidence type="ECO:0000259" key="2">
    <source>
        <dbReference type="PROSITE" id="PS50020"/>
    </source>
</evidence>
<sequence>MSHPKSNMSSTKKLRKSSSSRRHNAPVNEWKQYISPDGHPYYYNAATKESRWEVPIENERPKGTKRTLALNIEQSSEHDEGVNQEASVTQEYSFKTQKEHLKSHKSAIGKTDASATPKPKNSMFQELQASLEGSLRESMMRALKPPAILETRQSQALETSPAIETQSLEEQYEAETIGMSAAERLRFLRKKRQENMISNRESLAGDDFMAEVANNLKKKGVIVKPKEKQRDGSEKGVDWEEQEQAEVQRKQQEMQKEMEEINEKERQQQQEQELSRQLELELQHEQEKKKMRRKRKKRVEKEVEKEDAGRDFDSNNAKSSLEHNASITVDMPIVSVGDDQVFSSSESIEHRSRHKNSRNSLTQLDGRNEIRQTNSSEDTVEGEHSEYLDLALVQKVNERADHQDHKKREKNVVTEVNGATVQSKVASEPSRRRSESRSQTRTRSSSSVKEEDARAKETHLRRERRRMAKMEAAFSVHNLESTNGEQPSDKISKQDVAGSTNLAPSSDYAAWYFKNSQPVGQPVLGQPVPGQLLSNSGMYSQYPYVMMLPQPPSLHGHYHPFVPPPIMPMPVYGYGMIPSETQSISPITPSSTNGTMALVSYGADYEGSFSQQIAPELTKCECCKGVGVGLVERNGVCAHCNRLRLAFIIDSAQMRQRCSVCGGWGFQLLQANGMCAHCTRQKAKKTQAKLDINAAAPHFHIATTGQKTLVNSSKTHILDDVEWDNSSDESDWDE</sequence>
<feature type="compositionally biased region" description="Basic and acidic residues" evidence="1">
    <location>
        <begin position="246"/>
        <end position="288"/>
    </location>
</feature>
<feature type="compositionally biased region" description="Basic residues" evidence="1">
    <location>
        <begin position="289"/>
        <end position="298"/>
    </location>
</feature>
<feature type="domain" description="WW" evidence="2">
    <location>
        <begin position="30"/>
        <end position="57"/>
    </location>
</feature>
<feature type="compositionally biased region" description="Basic and acidic residues" evidence="1">
    <location>
        <begin position="399"/>
        <end position="412"/>
    </location>
</feature>
<dbReference type="PROSITE" id="PS50020">
    <property type="entry name" value="WW_DOMAIN_2"/>
    <property type="match status" value="1"/>
</dbReference>
<keyword evidence="4" id="KW-1185">Reference proteome</keyword>
<dbReference type="SUPFAM" id="SSF51045">
    <property type="entry name" value="WW domain"/>
    <property type="match status" value="1"/>
</dbReference>
<dbReference type="AlphaFoldDB" id="A0A0P1AM69"/>
<protein>
    <submittedName>
        <fullName evidence="3">WW domain</fullName>
    </submittedName>
</protein>
<dbReference type="Pfam" id="PF00397">
    <property type="entry name" value="WW"/>
    <property type="match status" value="1"/>
</dbReference>
<accession>A0A0P1AM69</accession>
<dbReference type="STRING" id="4781.A0A0P1AM69"/>
<name>A0A0P1AM69_PLAHL</name>
<feature type="region of interest" description="Disordered" evidence="1">
    <location>
        <begin position="1"/>
        <end position="33"/>
    </location>
</feature>
<feature type="compositionally biased region" description="Polar residues" evidence="1">
    <location>
        <begin position="314"/>
        <end position="327"/>
    </location>
</feature>
<feature type="compositionally biased region" description="Basic and acidic residues" evidence="1">
    <location>
        <begin position="299"/>
        <end position="313"/>
    </location>
</feature>
<organism evidence="3 4">
    <name type="scientific">Plasmopara halstedii</name>
    <name type="common">Downy mildew of sunflower</name>
    <dbReference type="NCBI Taxonomy" id="4781"/>
    <lineage>
        <taxon>Eukaryota</taxon>
        <taxon>Sar</taxon>
        <taxon>Stramenopiles</taxon>
        <taxon>Oomycota</taxon>
        <taxon>Peronosporomycetes</taxon>
        <taxon>Peronosporales</taxon>
        <taxon>Peronosporaceae</taxon>
        <taxon>Plasmopara</taxon>
    </lineage>
</organism>
<feature type="compositionally biased region" description="Polar residues" evidence="1">
    <location>
        <begin position="358"/>
        <end position="377"/>
    </location>
</feature>
<dbReference type="GeneID" id="36407849"/>
<feature type="compositionally biased region" description="Basic residues" evidence="1">
    <location>
        <begin position="12"/>
        <end position="24"/>
    </location>
</feature>
<dbReference type="OMA" id="LQANGMC"/>
<dbReference type="InterPro" id="IPR001202">
    <property type="entry name" value="WW_dom"/>
</dbReference>
<feature type="region of interest" description="Disordered" evidence="1">
    <location>
        <begin position="97"/>
        <end position="122"/>
    </location>
</feature>
<dbReference type="InterPro" id="IPR036020">
    <property type="entry name" value="WW_dom_sf"/>
</dbReference>
<reference evidence="4" key="1">
    <citation type="submission" date="2014-09" db="EMBL/GenBank/DDBJ databases">
        <authorList>
            <person name="Sharma Rahul"/>
            <person name="Thines Marco"/>
        </authorList>
    </citation>
    <scope>NUCLEOTIDE SEQUENCE [LARGE SCALE GENOMIC DNA]</scope>
</reference>
<dbReference type="EMBL" id="CCYD01000645">
    <property type="protein sequence ID" value="CEG42527.1"/>
    <property type="molecule type" value="Genomic_DNA"/>
</dbReference>
<evidence type="ECO:0000313" key="3">
    <source>
        <dbReference type="EMBL" id="CEG42527.1"/>
    </source>
</evidence>